<name>A0A382RY50_9ZZZZ</name>
<reference evidence="1" key="1">
    <citation type="submission" date="2018-05" db="EMBL/GenBank/DDBJ databases">
        <authorList>
            <person name="Lanie J.A."/>
            <person name="Ng W.-L."/>
            <person name="Kazmierczak K.M."/>
            <person name="Andrzejewski T.M."/>
            <person name="Davidsen T.M."/>
            <person name="Wayne K.J."/>
            <person name="Tettelin H."/>
            <person name="Glass J.I."/>
            <person name="Rusch D."/>
            <person name="Podicherti R."/>
            <person name="Tsui H.-C.T."/>
            <person name="Winkler M.E."/>
        </authorList>
    </citation>
    <scope>NUCLEOTIDE SEQUENCE</scope>
</reference>
<organism evidence="1">
    <name type="scientific">marine metagenome</name>
    <dbReference type="NCBI Taxonomy" id="408172"/>
    <lineage>
        <taxon>unclassified sequences</taxon>
        <taxon>metagenomes</taxon>
        <taxon>ecological metagenomes</taxon>
    </lineage>
</organism>
<proteinExistence type="predicted"/>
<gene>
    <name evidence="1" type="ORF">METZ01_LOCUS355096</name>
</gene>
<evidence type="ECO:0000313" key="1">
    <source>
        <dbReference type="EMBL" id="SVD02242.1"/>
    </source>
</evidence>
<accession>A0A382RY50</accession>
<dbReference type="EMBL" id="UINC01124830">
    <property type="protein sequence ID" value="SVD02242.1"/>
    <property type="molecule type" value="Genomic_DNA"/>
</dbReference>
<protein>
    <submittedName>
        <fullName evidence="1">Uncharacterized protein</fullName>
    </submittedName>
</protein>
<sequence length="72" mass="8271">MGKLRTLYPNVVQIERPHLQYQGEFQLGPSSRKGISDTDLFKKFYKEVHGEELNAEEVEAFNSTLETLDKGL</sequence>
<dbReference type="AlphaFoldDB" id="A0A382RY50"/>